<dbReference type="InterPro" id="IPR001005">
    <property type="entry name" value="SANT/Myb"/>
</dbReference>
<organism evidence="2">
    <name type="scientific">Trepomonas sp. PC1</name>
    <dbReference type="NCBI Taxonomy" id="1076344"/>
    <lineage>
        <taxon>Eukaryota</taxon>
        <taxon>Metamonada</taxon>
        <taxon>Diplomonadida</taxon>
        <taxon>Hexamitidae</taxon>
        <taxon>Hexamitinae</taxon>
        <taxon>Trepomonas</taxon>
    </lineage>
</organism>
<sequence length="197" mass="24270">LNHSFWSNEEKQLLIETIQQNKLQNQSNKINWNQVMTKFPKRRLTQVKSYYQLIKDEDDSIFLKWTEIEIQLLYLTANVYKFDWQLIQKRYFPSRTMSMLFSKYQRIKDWMQRVFFKICDDLTIDDINYAKNLKQKEMERVKYRTWTMINRLKIQAGEPIYFHTEMDEYFGVNSTDILEVKFLDSISKNTIYKRFMI</sequence>
<gene>
    <name evidence="2" type="ORF">TPC1_11420</name>
</gene>
<feature type="non-terminal residue" evidence="2">
    <location>
        <position position="197"/>
    </location>
</feature>
<proteinExistence type="predicted"/>
<feature type="non-terminal residue" evidence="2">
    <location>
        <position position="1"/>
    </location>
</feature>
<protein>
    <submittedName>
        <fullName evidence="2">Myb-like DNA-binding domain-containing protein</fullName>
    </submittedName>
</protein>
<dbReference type="AlphaFoldDB" id="A0A146KJE1"/>
<dbReference type="SUPFAM" id="SSF46689">
    <property type="entry name" value="Homeodomain-like"/>
    <property type="match status" value="2"/>
</dbReference>
<dbReference type="GO" id="GO:0003677">
    <property type="term" value="F:DNA binding"/>
    <property type="evidence" value="ECO:0007669"/>
    <property type="project" value="UniProtKB-KW"/>
</dbReference>
<feature type="domain" description="Myb-like" evidence="1">
    <location>
        <begin position="1"/>
        <end position="55"/>
    </location>
</feature>
<dbReference type="PROSITE" id="PS50090">
    <property type="entry name" value="MYB_LIKE"/>
    <property type="match status" value="1"/>
</dbReference>
<dbReference type="SMART" id="SM00717">
    <property type="entry name" value="SANT"/>
    <property type="match status" value="2"/>
</dbReference>
<dbReference type="InterPro" id="IPR009057">
    <property type="entry name" value="Homeodomain-like_sf"/>
</dbReference>
<accession>A0A146KJE1</accession>
<dbReference type="CDD" id="cd00167">
    <property type="entry name" value="SANT"/>
    <property type="match status" value="1"/>
</dbReference>
<dbReference type="EMBL" id="GDID01001055">
    <property type="protein sequence ID" value="JAP95551.1"/>
    <property type="molecule type" value="Transcribed_RNA"/>
</dbReference>
<dbReference type="Pfam" id="PF00249">
    <property type="entry name" value="Myb_DNA-binding"/>
    <property type="match status" value="1"/>
</dbReference>
<evidence type="ECO:0000313" key="2">
    <source>
        <dbReference type="EMBL" id="JAP95551.1"/>
    </source>
</evidence>
<dbReference type="Gene3D" id="1.10.10.60">
    <property type="entry name" value="Homeodomain-like"/>
    <property type="match status" value="1"/>
</dbReference>
<reference evidence="2" key="1">
    <citation type="submission" date="2015-07" db="EMBL/GenBank/DDBJ databases">
        <title>Adaptation to a free-living lifestyle via gene acquisitions in the diplomonad Trepomonas sp. PC1.</title>
        <authorList>
            <person name="Xu F."/>
            <person name="Jerlstrom-Hultqvist J."/>
            <person name="Kolisko M."/>
            <person name="Simpson A.G.B."/>
            <person name="Roger A.J."/>
            <person name="Svard S.G."/>
            <person name="Andersson J.O."/>
        </authorList>
    </citation>
    <scope>NUCLEOTIDE SEQUENCE</scope>
    <source>
        <strain evidence="2">PC1</strain>
    </source>
</reference>
<keyword evidence="2" id="KW-0238">DNA-binding</keyword>
<evidence type="ECO:0000259" key="1">
    <source>
        <dbReference type="PROSITE" id="PS50090"/>
    </source>
</evidence>
<name>A0A146KJE1_9EUKA</name>